<dbReference type="InterPro" id="IPR005467">
    <property type="entry name" value="His_kinase_dom"/>
</dbReference>
<evidence type="ECO:0000256" key="4">
    <source>
        <dbReference type="ARBA" id="ARBA00022475"/>
    </source>
</evidence>
<dbReference type="Pfam" id="PF02518">
    <property type="entry name" value="HATPase_c"/>
    <property type="match status" value="1"/>
</dbReference>
<feature type="domain" description="Histidine kinase" evidence="15">
    <location>
        <begin position="286"/>
        <end position="499"/>
    </location>
</feature>
<proteinExistence type="predicted"/>
<keyword evidence="8" id="KW-0547">Nucleotide-binding</keyword>
<dbReference type="Gene3D" id="3.30.565.10">
    <property type="entry name" value="Histidine kinase-like ATPase, C-terminal domain"/>
    <property type="match status" value="1"/>
</dbReference>
<protein>
    <recommendedName>
        <fullName evidence="3">histidine kinase</fullName>
        <ecNumber evidence="3">2.7.13.3</ecNumber>
    </recommendedName>
</protein>
<keyword evidence="4" id="KW-1003">Cell membrane</keyword>
<keyword evidence="6" id="KW-0808">Transferase</keyword>
<keyword evidence="11 14" id="KW-1133">Transmembrane helix</keyword>
<evidence type="ECO:0000256" key="7">
    <source>
        <dbReference type="ARBA" id="ARBA00022692"/>
    </source>
</evidence>
<keyword evidence="9 16" id="KW-0418">Kinase</keyword>
<evidence type="ECO:0000256" key="13">
    <source>
        <dbReference type="ARBA" id="ARBA00023136"/>
    </source>
</evidence>
<dbReference type="SMART" id="SM00388">
    <property type="entry name" value="HisKA"/>
    <property type="match status" value="1"/>
</dbReference>
<evidence type="ECO:0000256" key="2">
    <source>
        <dbReference type="ARBA" id="ARBA00004651"/>
    </source>
</evidence>
<dbReference type="SUPFAM" id="SSF47384">
    <property type="entry name" value="Homodimeric domain of signal transducing histidine kinase"/>
    <property type="match status" value="1"/>
</dbReference>
<dbReference type="GO" id="GO:0005524">
    <property type="term" value="F:ATP binding"/>
    <property type="evidence" value="ECO:0007669"/>
    <property type="project" value="UniProtKB-KW"/>
</dbReference>
<dbReference type="InterPro" id="IPR036097">
    <property type="entry name" value="HisK_dim/P_sf"/>
</dbReference>
<dbReference type="InterPro" id="IPR003661">
    <property type="entry name" value="HisK_dim/P_dom"/>
</dbReference>
<dbReference type="InterPro" id="IPR036890">
    <property type="entry name" value="HATPase_C_sf"/>
</dbReference>
<organism evidence="16">
    <name type="scientific">Pontimicrobium sp. SW4</name>
    <dbReference type="NCBI Taxonomy" id="3153519"/>
    <lineage>
        <taxon>Bacteria</taxon>
        <taxon>Pseudomonadati</taxon>
        <taxon>Bacteroidota</taxon>
        <taxon>Flavobacteriia</taxon>
        <taxon>Flavobacteriales</taxon>
        <taxon>Flavobacteriaceae</taxon>
        <taxon>Pontimicrobium</taxon>
    </lineage>
</organism>
<dbReference type="PANTHER" id="PTHR45528">
    <property type="entry name" value="SENSOR HISTIDINE KINASE CPXA"/>
    <property type="match status" value="1"/>
</dbReference>
<comment type="catalytic activity">
    <reaction evidence="1">
        <text>ATP + protein L-histidine = ADP + protein N-phospho-L-histidine.</text>
        <dbReference type="EC" id="2.7.13.3"/>
    </reaction>
</comment>
<keyword evidence="5" id="KW-0597">Phosphoprotein</keyword>
<reference evidence="16" key="1">
    <citation type="submission" date="2024-05" db="EMBL/GenBank/DDBJ databases">
        <title>Pontimicrobium maritimus sp. nov., isolated form sea water.</title>
        <authorList>
            <person name="Muhammad N."/>
            <person name="Vuong T.Q."/>
            <person name="Han H.L."/>
            <person name="Kim S.-G."/>
        </authorList>
    </citation>
    <scope>NUCLEOTIDE SEQUENCE</scope>
    <source>
        <strain evidence="16">SW4</strain>
    </source>
</reference>
<dbReference type="GO" id="GO:0005886">
    <property type="term" value="C:plasma membrane"/>
    <property type="evidence" value="ECO:0007669"/>
    <property type="project" value="UniProtKB-SubCell"/>
</dbReference>
<accession>A0AAU7BQR1</accession>
<dbReference type="Pfam" id="PF00512">
    <property type="entry name" value="HisKA"/>
    <property type="match status" value="1"/>
</dbReference>
<comment type="subcellular location">
    <subcellularLocation>
        <location evidence="2">Cell membrane</location>
        <topology evidence="2">Multi-pass membrane protein</topology>
    </subcellularLocation>
</comment>
<keyword evidence="10" id="KW-0067">ATP-binding</keyword>
<name>A0AAU7BQR1_9FLAO</name>
<evidence type="ECO:0000256" key="14">
    <source>
        <dbReference type="SAM" id="Phobius"/>
    </source>
</evidence>
<evidence type="ECO:0000256" key="6">
    <source>
        <dbReference type="ARBA" id="ARBA00022679"/>
    </source>
</evidence>
<dbReference type="GO" id="GO:0000155">
    <property type="term" value="F:phosphorelay sensor kinase activity"/>
    <property type="evidence" value="ECO:0007669"/>
    <property type="project" value="InterPro"/>
</dbReference>
<dbReference type="PANTHER" id="PTHR45528:SF1">
    <property type="entry name" value="SENSOR HISTIDINE KINASE CPXA"/>
    <property type="match status" value="1"/>
</dbReference>
<evidence type="ECO:0000256" key="10">
    <source>
        <dbReference type="ARBA" id="ARBA00022840"/>
    </source>
</evidence>
<evidence type="ECO:0000256" key="1">
    <source>
        <dbReference type="ARBA" id="ARBA00000085"/>
    </source>
</evidence>
<evidence type="ECO:0000256" key="8">
    <source>
        <dbReference type="ARBA" id="ARBA00022741"/>
    </source>
</evidence>
<dbReference type="CDD" id="cd00082">
    <property type="entry name" value="HisKA"/>
    <property type="match status" value="1"/>
</dbReference>
<dbReference type="Gene3D" id="1.10.287.130">
    <property type="match status" value="1"/>
</dbReference>
<dbReference type="InterPro" id="IPR003594">
    <property type="entry name" value="HATPase_dom"/>
</dbReference>
<dbReference type="PRINTS" id="PR00344">
    <property type="entry name" value="BCTRLSENSOR"/>
</dbReference>
<dbReference type="InterPro" id="IPR004358">
    <property type="entry name" value="Sig_transdc_His_kin-like_C"/>
</dbReference>
<sequence length="499" mass="57074">MNDARYRLILYIIIAVIIGTISIQVYWNYKNYEVNKQQLVNDVQVSLDNAVEKYYTNLAKEQTISFAFKTASNDDLLFKNKGVDSLIHYLDIAKSSFKGIDSIDFEIGDGITIFGDVQRDSIFKSINNKAYWKKRKIRYDSLYLKDSIITKDFEMLTSKVIISMTSDSLQLKEIDSIFNEEILTKNLDIKYTLNNNQSHIGIDSLQSKLINASELYTFSKSPFLPPHNSLFVGFSNSTKEILKRILTGILLSTLLALIVISCLFYLLKIIKHQKKIAEVKNDFISNITHEFKTPIATIGVALESIKNFNVINDKEKTKSYIDMSNTQLSKLNIMVEKLLETASLDSENLQLKKEQSNVTHLLQNLVNKHTLELEEKSLTYNHPENDIHANIDAFHFENAINNVIDNAIKYGGENIKIYLDQNTIGFTVTISDDGKTLTKENKDTIFEKFYRIPRGNTHDVKGFGIGLYYAKKIIEKHDGAIHLNLENKWTTFKISVPNG</sequence>
<keyword evidence="13 14" id="KW-0472">Membrane</keyword>
<evidence type="ECO:0000256" key="11">
    <source>
        <dbReference type="ARBA" id="ARBA00022989"/>
    </source>
</evidence>
<keyword evidence="7 14" id="KW-0812">Transmembrane</keyword>
<evidence type="ECO:0000256" key="3">
    <source>
        <dbReference type="ARBA" id="ARBA00012438"/>
    </source>
</evidence>
<dbReference type="EMBL" id="CP157199">
    <property type="protein sequence ID" value="XBG60640.1"/>
    <property type="molecule type" value="Genomic_DNA"/>
</dbReference>
<evidence type="ECO:0000256" key="5">
    <source>
        <dbReference type="ARBA" id="ARBA00022553"/>
    </source>
</evidence>
<dbReference type="EC" id="2.7.13.3" evidence="3"/>
<dbReference type="SUPFAM" id="SSF55874">
    <property type="entry name" value="ATPase domain of HSP90 chaperone/DNA topoisomerase II/histidine kinase"/>
    <property type="match status" value="1"/>
</dbReference>
<gene>
    <name evidence="16" type="ORF">ABGB03_12310</name>
</gene>
<evidence type="ECO:0000313" key="16">
    <source>
        <dbReference type="EMBL" id="XBG60640.1"/>
    </source>
</evidence>
<dbReference type="SMART" id="SM00387">
    <property type="entry name" value="HATPase_c"/>
    <property type="match status" value="1"/>
</dbReference>
<evidence type="ECO:0000259" key="15">
    <source>
        <dbReference type="PROSITE" id="PS50109"/>
    </source>
</evidence>
<dbReference type="CDD" id="cd00075">
    <property type="entry name" value="HATPase"/>
    <property type="match status" value="1"/>
</dbReference>
<dbReference type="PROSITE" id="PS50109">
    <property type="entry name" value="HIS_KIN"/>
    <property type="match status" value="1"/>
</dbReference>
<dbReference type="RefSeq" id="WP_347922870.1">
    <property type="nucleotide sequence ID" value="NZ_CP157199.1"/>
</dbReference>
<dbReference type="InterPro" id="IPR050398">
    <property type="entry name" value="HssS/ArlS-like"/>
</dbReference>
<evidence type="ECO:0000256" key="12">
    <source>
        <dbReference type="ARBA" id="ARBA00023012"/>
    </source>
</evidence>
<dbReference type="AlphaFoldDB" id="A0AAU7BQR1"/>
<evidence type="ECO:0000256" key="9">
    <source>
        <dbReference type="ARBA" id="ARBA00022777"/>
    </source>
</evidence>
<feature type="transmembrane region" description="Helical" evidence="14">
    <location>
        <begin position="9"/>
        <end position="27"/>
    </location>
</feature>
<feature type="transmembrane region" description="Helical" evidence="14">
    <location>
        <begin position="245"/>
        <end position="267"/>
    </location>
</feature>
<keyword evidence="12" id="KW-0902">Two-component regulatory system</keyword>